<feature type="region of interest" description="Disordered" evidence="1">
    <location>
        <begin position="55"/>
        <end position="77"/>
    </location>
</feature>
<reference evidence="2 3" key="1">
    <citation type="journal article" date="2019" name="Commun. Biol.">
        <title>The bagworm genome reveals a unique fibroin gene that provides high tensile strength.</title>
        <authorList>
            <person name="Kono N."/>
            <person name="Nakamura H."/>
            <person name="Ohtoshi R."/>
            <person name="Tomita M."/>
            <person name="Numata K."/>
            <person name="Arakawa K."/>
        </authorList>
    </citation>
    <scope>NUCLEOTIDE SEQUENCE [LARGE SCALE GENOMIC DNA]</scope>
</reference>
<proteinExistence type="predicted"/>
<dbReference type="Proteomes" id="UP000299102">
    <property type="component" value="Unassembled WGS sequence"/>
</dbReference>
<dbReference type="EMBL" id="BGZK01001509">
    <property type="protein sequence ID" value="GBP81392.1"/>
    <property type="molecule type" value="Genomic_DNA"/>
</dbReference>
<protein>
    <submittedName>
        <fullName evidence="2">Uncharacterized protein</fullName>
    </submittedName>
</protein>
<organism evidence="2 3">
    <name type="scientific">Eumeta variegata</name>
    <name type="common">Bagworm moth</name>
    <name type="synonym">Eumeta japonica</name>
    <dbReference type="NCBI Taxonomy" id="151549"/>
    <lineage>
        <taxon>Eukaryota</taxon>
        <taxon>Metazoa</taxon>
        <taxon>Ecdysozoa</taxon>
        <taxon>Arthropoda</taxon>
        <taxon>Hexapoda</taxon>
        <taxon>Insecta</taxon>
        <taxon>Pterygota</taxon>
        <taxon>Neoptera</taxon>
        <taxon>Endopterygota</taxon>
        <taxon>Lepidoptera</taxon>
        <taxon>Glossata</taxon>
        <taxon>Ditrysia</taxon>
        <taxon>Tineoidea</taxon>
        <taxon>Psychidae</taxon>
        <taxon>Oiketicinae</taxon>
        <taxon>Eumeta</taxon>
    </lineage>
</organism>
<dbReference type="AlphaFoldDB" id="A0A4C1Z2D6"/>
<gene>
    <name evidence="2" type="ORF">EVAR_52654_1</name>
</gene>
<comment type="caution">
    <text evidence="2">The sequence shown here is derived from an EMBL/GenBank/DDBJ whole genome shotgun (WGS) entry which is preliminary data.</text>
</comment>
<evidence type="ECO:0000256" key="1">
    <source>
        <dbReference type="SAM" id="MobiDB-lite"/>
    </source>
</evidence>
<sequence length="127" mass="14962">MLYFFLECQKRTNDFPEVVTSFKIIQLDYLRSTLLAYFEIRNKIFDGASNTQPISREERIRGEEQREKNVRASEGRRRVPAGPRRRVCNIGFPALFFPYFFLCIKCARNSVMYKLSYFFSTSAVKCG</sequence>
<name>A0A4C1Z2D6_EUMVA</name>
<accession>A0A4C1Z2D6</accession>
<keyword evidence="3" id="KW-1185">Reference proteome</keyword>
<evidence type="ECO:0000313" key="2">
    <source>
        <dbReference type="EMBL" id="GBP81392.1"/>
    </source>
</evidence>
<evidence type="ECO:0000313" key="3">
    <source>
        <dbReference type="Proteomes" id="UP000299102"/>
    </source>
</evidence>